<feature type="transmembrane region" description="Helical" evidence="1">
    <location>
        <begin position="105"/>
        <end position="125"/>
    </location>
</feature>
<keyword evidence="1" id="KW-0472">Membrane</keyword>
<organism evidence="2 3">
    <name type="scientific">Danxiaibacter flavus</name>
    <dbReference type="NCBI Taxonomy" id="3049108"/>
    <lineage>
        <taxon>Bacteria</taxon>
        <taxon>Pseudomonadati</taxon>
        <taxon>Bacteroidota</taxon>
        <taxon>Chitinophagia</taxon>
        <taxon>Chitinophagales</taxon>
        <taxon>Chitinophagaceae</taxon>
        <taxon>Danxiaibacter</taxon>
    </lineage>
</organism>
<feature type="transmembrane region" description="Helical" evidence="1">
    <location>
        <begin position="209"/>
        <end position="227"/>
    </location>
</feature>
<evidence type="ECO:0000313" key="2">
    <source>
        <dbReference type="EMBL" id="MEX6686935.1"/>
    </source>
</evidence>
<feature type="transmembrane region" description="Helical" evidence="1">
    <location>
        <begin position="12"/>
        <end position="37"/>
    </location>
</feature>
<dbReference type="RefSeq" id="WP_369328331.1">
    <property type="nucleotide sequence ID" value="NZ_JAULBC010000001.1"/>
</dbReference>
<keyword evidence="1" id="KW-1133">Transmembrane helix</keyword>
<proteinExistence type="predicted"/>
<dbReference type="Proteomes" id="UP001560573">
    <property type="component" value="Unassembled WGS sequence"/>
</dbReference>
<dbReference type="EMBL" id="JAULBC010000001">
    <property type="protein sequence ID" value="MEX6686935.1"/>
    <property type="molecule type" value="Genomic_DNA"/>
</dbReference>
<feature type="transmembrane region" description="Helical" evidence="1">
    <location>
        <begin position="173"/>
        <end position="197"/>
    </location>
</feature>
<feature type="transmembrane region" description="Helical" evidence="1">
    <location>
        <begin position="49"/>
        <end position="67"/>
    </location>
</feature>
<accession>A0ABV3ZBN4</accession>
<keyword evidence="1" id="KW-0812">Transmembrane</keyword>
<name>A0ABV3ZBN4_9BACT</name>
<feature type="transmembrane region" description="Helical" evidence="1">
    <location>
        <begin position="137"/>
        <end position="161"/>
    </location>
</feature>
<gene>
    <name evidence="2" type="ORF">QTN47_05490</name>
</gene>
<comment type="caution">
    <text evidence="2">The sequence shown here is derived from an EMBL/GenBank/DDBJ whole genome shotgun (WGS) entry which is preliminary data.</text>
</comment>
<keyword evidence="3" id="KW-1185">Reference proteome</keyword>
<feature type="transmembrane region" description="Helical" evidence="1">
    <location>
        <begin position="269"/>
        <end position="293"/>
    </location>
</feature>
<evidence type="ECO:0000313" key="3">
    <source>
        <dbReference type="Proteomes" id="UP001560573"/>
    </source>
</evidence>
<feature type="transmembrane region" description="Helical" evidence="1">
    <location>
        <begin position="373"/>
        <end position="391"/>
    </location>
</feature>
<feature type="transmembrane region" description="Helical" evidence="1">
    <location>
        <begin position="337"/>
        <end position="361"/>
    </location>
</feature>
<feature type="transmembrane region" description="Helical" evidence="1">
    <location>
        <begin position="305"/>
        <end position="325"/>
    </location>
</feature>
<feature type="transmembrane region" description="Helical" evidence="1">
    <location>
        <begin position="233"/>
        <end position="257"/>
    </location>
</feature>
<reference evidence="2 3" key="1">
    <citation type="submission" date="2023-07" db="EMBL/GenBank/DDBJ databases">
        <authorList>
            <person name="Lian W.-H."/>
        </authorList>
    </citation>
    <scope>NUCLEOTIDE SEQUENCE [LARGE SCALE GENOMIC DNA]</scope>
    <source>
        <strain evidence="2 3">SYSU DXS3180</strain>
    </source>
</reference>
<sequence length="400" mass="45098">MLLTINKWTRLSLVNFLVVASLGVVLRYKILYPLYFIEQKHLLHAHSHFAFSGWVSQMLMVFFVHYLQRQNLSAGLRKYERLLAANFICSYGMLIAFAIQGYAFYSILFSFLCIVIAVFFTVFYWRDVKKGGLASLCFKTALFFNLLSSLGTMALGFLMSIKAAHQDWYLGAIYFYLHFQYNGWFFFGCMGIMFMLLPASTCLIERARIAFWMLAISCLPAYLLSVITFNIPVVLYLLAVIAAVMQMTGMILLATSLKPALKVCSGKTRFFGALLVIAVIVKFGLQALSVLPALKNLAFGYRPIIIAYLHFMLLGIVSLFLLVSIRALFRGGRLFNAGLMFFIIAVAINEVLLVLQGSMAYLEVIVPATQEMLLGAAVFLFLSILMINVGFRKAERSVTF</sequence>
<evidence type="ECO:0000256" key="1">
    <source>
        <dbReference type="SAM" id="Phobius"/>
    </source>
</evidence>
<feature type="transmembrane region" description="Helical" evidence="1">
    <location>
        <begin position="79"/>
        <end position="99"/>
    </location>
</feature>
<protein>
    <submittedName>
        <fullName evidence="2">Uncharacterized protein</fullName>
    </submittedName>
</protein>